<gene>
    <name evidence="9" type="ORF">FB471_2555</name>
</gene>
<feature type="transmembrane region" description="Helical" evidence="7">
    <location>
        <begin position="165"/>
        <end position="188"/>
    </location>
</feature>
<comment type="caution">
    <text evidence="9">The sequence shown here is derived from an EMBL/GenBank/DDBJ whole genome shotgun (WGS) entry which is preliminary data.</text>
</comment>
<sequence length="397" mass="40881">MSTRTEPQSTVGSPAVLTVLLFASTLGVMGGAIIVPVLEVIRGDLGVSGTAAGLIITSHGLAIAVSSPLMGRLVDRWGVRGLMVAGLVLYGLAGGAGLITTSYPALIVSRLTFGIGAAAVFTATTVALLALYQGAVRDKVMGWRSTATSVGGLVWPLLSGVLGGISWHATFAIYLVGIPLALASLRYLPDTRDGTRERDGGVLRMLRERPALLGYYAFLISFAIMGYVLAVFLPQRLAEIGIDSPLLVSLYAVVIGAVLTSLVGLAYARIRRFLGYAALLRLAAAGWVGAFLLFGTVNDPVLLLLAPVLLGLANGIVFPVATVLIDRHAGPRLRGRAASLSGTAIFAGQFSSPLLIGPLIDATTTTTGFLAAAGIATVILLVLLAVKISGADPAPAE</sequence>
<dbReference type="InterPro" id="IPR020846">
    <property type="entry name" value="MFS_dom"/>
</dbReference>
<name>A0A542DI89_AMYCI</name>
<evidence type="ECO:0000256" key="6">
    <source>
        <dbReference type="ARBA" id="ARBA00023136"/>
    </source>
</evidence>
<dbReference type="CDD" id="cd17473">
    <property type="entry name" value="MFS_arabinose_efflux_permease_like"/>
    <property type="match status" value="1"/>
</dbReference>
<organism evidence="9 10">
    <name type="scientific">Amycolatopsis cihanbeyliensis</name>
    <dbReference type="NCBI Taxonomy" id="1128664"/>
    <lineage>
        <taxon>Bacteria</taxon>
        <taxon>Bacillati</taxon>
        <taxon>Actinomycetota</taxon>
        <taxon>Actinomycetes</taxon>
        <taxon>Pseudonocardiales</taxon>
        <taxon>Pseudonocardiaceae</taxon>
        <taxon>Amycolatopsis</taxon>
    </lineage>
</organism>
<dbReference type="Proteomes" id="UP000320876">
    <property type="component" value="Unassembled WGS sequence"/>
</dbReference>
<keyword evidence="4 7" id="KW-0812">Transmembrane</keyword>
<evidence type="ECO:0000256" key="2">
    <source>
        <dbReference type="ARBA" id="ARBA00022448"/>
    </source>
</evidence>
<dbReference type="PROSITE" id="PS50850">
    <property type="entry name" value="MFS"/>
    <property type="match status" value="1"/>
</dbReference>
<keyword evidence="2" id="KW-0813">Transport</keyword>
<feature type="transmembrane region" description="Helical" evidence="7">
    <location>
        <begin position="111"/>
        <end position="132"/>
    </location>
</feature>
<keyword evidence="5 7" id="KW-1133">Transmembrane helix</keyword>
<dbReference type="PANTHER" id="PTHR23517">
    <property type="entry name" value="RESISTANCE PROTEIN MDTM, PUTATIVE-RELATED-RELATED"/>
    <property type="match status" value="1"/>
</dbReference>
<proteinExistence type="predicted"/>
<evidence type="ECO:0000313" key="10">
    <source>
        <dbReference type="Proteomes" id="UP000320876"/>
    </source>
</evidence>
<dbReference type="RefSeq" id="WP_211358022.1">
    <property type="nucleotide sequence ID" value="NZ_VFML01000001.1"/>
</dbReference>
<evidence type="ECO:0000256" key="5">
    <source>
        <dbReference type="ARBA" id="ARBA00022989"/>
    </source>
</evidence>
<dbReference type="InterPro" id="IPR050171">
    <property type="entry name" value="MFS_Transporters"/>
</dbReference>
<dbReference type="Gene3D" id="1.20.1250.20">
    <property type="entry name" value="MFS general substrate transporter like domains"/>
    <property type="match status" value="1"/>
</dbReference>
<feature type="transmembrane region" description="Helical" evidence="7">
    <location>
        <begin position="15"/>
        <end position="38"/>
    </location>
</feature>
<reference evidence="9 10" key="1">
    <citation type="submission" date="2019-06" db="EMBL/GenBank/DDBJ databases">
        <title>Sequencing the genomes of 1000 actinobacteria strains.</title>
        <authorList>
            <person name="Klenk H.-P."/>
        </authorList>
    </citation>
    <scope>NUCLEOTIDE SEQUENCE [LARGE SCALE GENOMIC DNA]</scope>
    <source>
        <strain evidence="9 10">DSM 45679</strain>
    </source>
</reference>
<dbReference type="EMBL" id="VFML01000001">
    <property type="protein sequence ID" value="TQJ02809.1"/>
    <property type="molecule type" value="Genomic_DNA"/>
</dbReference>
<evidence type="ECO:0000259" key="8">
    <source>
        <dbReference type="PROSITE" id="PS50850"/>
    </source>
</evidence>
<dbReference type="Pfam" id="PF07690">
    <property type="entry name" value="MFS_1"/>
    <property type="match status" value="1"/>
</dbReference>
<comment type="subcellular location">
    <subcellularLocation>
        <location evidence="1">Cell membrane</location>
        <topology evidence="1">Multi-pass membrane protein</topology>
    </subcellularLocation>
</comment>
<feature type="transmembrane region" description="Helical" evidence="7">
    <location>
        <begin position="301"/>
        <end position="325"/>
    </location>
</feature>
<evidence type="ECO:0000256" key="1">
    <source>
        <dbReference type="ARBA" id="ARBA00004651"/>
    </source>
</evidence>
<feature type="transmembrane region" description="Helical" evidence="7">
    <location>
        <begin position="45"/>
        <end position="65"/>
    </location>
</feature>
<evidence type="ECO:0000313" key="9">
    <source>
        <dbReference type="EMBL" id="TQJ02809.1"/>
    </source>
</evidence>
<feature type="transmembrane region" description="Helical" evidence="7">
    <location>
        <begin position="274"/>
        <end position="295"/>
    </location>
</feature>
<dbReference type="GO" id="GO:0022857">
    <property type="term" value="F:transmembrane transporter activity"/>
    <property type="evidence" value="ECO:0007669"/>
    <property type="project" value="InterPro"/>
</dbReference>
<accession>A0A542DI89</accession>
<keyword evidence="10" id="KW-1185">Reference proteome</keyword>
<feature type="transmembrane region" description="Helical" evidence="7">
    <location>
        <begin position="213"/>
        <end position="234"/>
    </location>
</feature>
<dbReference type="SUPFAM" id="SSF103473">
    <property type="entry name" value="MFS general substrate transporter"/>
    <property type="match status" value="1"/>
</dbReference>
<dbReference type="PANTHER" id="PTHR23517:SF3">
    <property type="entry name" value="INTEGRAL MEMBRANE TRANSPORT PROTEIN"/>
    <property type="match status" value="1"/>
</dbReference>
<evidence type="ECO:0000256" key="4">
    <source>
        <dbReference type="ARBA" id="ARBA00022692"/>
    </source>
</evidence>
<feature type="transmembrane region" description="Helical" evidence="7">
    <location>
        <begin position="337"/>
        <end position="356"/>
    </location>
</feature>
<feature type="transmembrane region" description="Helical" evidence="7">
    <location>
        <begin position="77"/>
        <end position="99"/>
    </location>
</feature>
<feature type="transmembrane region" description="Helical" evidence="7">
    <location>
        <begin position="368"/>
        <end position="386"/>
    </location>
</feature>
<dbReference type="InterPro" id="IPR036259">
    <property type="entry name" value="MFS_trans_sf"/>
</dbReference>
<feature type="domain" description="Major facilitator superfamily (MFS) profile" evidence="8">
    <location>
        <begin position="16"/>
        <end position="391"/>
    </location>
</feature>
<protein>
    <submittedName>
        <fullName evidence="9">Putative MFS family arabinose efflux permease</fullName>
    </submittedName>
</protein>
<dbReference type="GO" id="GO:0005886">
    <property type="term" value="C:plasma membrane"/>
    <property type="evidence" value="ECO:0007669"/>
    <property type="project" value="UniProtKB-SubCell"/>
</dbReference>
<evidence type="ECO:0000256" key="7">
    <source>
        <dbReference type="SAM" id="Phobius"/>
    </source>
</evidence>
<dbReference type="InterPro" id="IPR011701">
    <property type="entry name" value="MFS"/>
</dbReference>
<dbReference type="AlphaFoldDB" id="A0A542DI89"/>
<evidence type="ECO:0000256" key="3">
    <source>
        <dbReference type="ARBA" id="ARBA00022475"/>
    </source>
</evidence>
<keyword evidence="6 7" id="KW-0472">Membrane</keyword>
<feature type="transmembrane region" description="Helical" evidence="7">
    <location>
        <begin position="246"/>
        <end position="267"/>
    </location>
</feature>
<keyword evidence="3" id="KW-1003">Cell membrane</keyword>